<name>A0A815T0U7_9BILA</name>
<evidence type="ECO:0000313" key="1">
    <source>
        <dbReference type="EMBL" id="CAF1500082.1"/>
    </source>
</evidence>
<organism evidence="1 2">
    <name type="scientific">Rotaria sordida</name>
    <dbReference type="NCBI Taxonomy" id="392033"/>
    <lineage>
        <taxon>Eukaryota</taxon>
        <taxon>Metazoa</taxon>
        <taxon>Spiralia</taxon>
        <taxon>Gnathifera</taxon>
        <taxon>Rotifera</taxon>
        <taxon>Eurotatoria</taxon>
        <taxon>Bdelloidea</taxon>
        <taxon>Philodinida</taxon>
        <taxon>Philodinidae</taxon>
        <taxon>Rotaria</taxon>
    </lineage>
</organism>
<feature type="non-terminal residue" evidence="1">
    <location>
        <position position="1"/>
    </location>
</feature>
<reference evidence="1" key="1">
    <citation type="submission" date="2021-02" db="EMBL/GenBank/DDBJ databases">
        <authorList>
            <person name="Nowell W R."/>
        </authorList>
    </citation>
    <scope>NUCLEOTIDE SEQUENCE</scope>
</reference>
<gene>
    <name evidence="1" type="ORF">RFH988_LOCUS38728</name>
</gene>
<comment type="caution">
    <text evidence="1">The sequence shown here is derived from an EMBL/GenBank/DDBJ whole genome shotgun (WGS) entry which is preliminary data.</text>
</comment>
<protein>
    <submittedName>
        <fullName evidence="1">Uncharacterized protein</fullName>
    </submittedName>
</protein>
<evidence type="ECO:0000313" key="2">
    <source>
        <dbReference type="Proteomes" id="UP000663882"/>
    </source>
</evidence>
<dbReference type="EMBL" id="CAJNOO010010719">
    <property type="protein sequence ID" value="CAF1500082.1"/>
    <property type="molecule type" value="Genomic_DNA"/>
</dbReference>
<proteinExistence type="predicted"/>
<dbReference type="AlphaFoldDB" id="A0A815T0U7"/>
<accession>A0A815T0U7</accession>
<sequence length="337" mass="40343">ELNLHVLNDLIDGKRWEILANCLKTFRFKFYVQSTLNLNDLDSFRTSFWLEEKHWYIDYWNNCIFSLNQSSPIDIDIYQSSFNWFTQSEDTINNMYINQITIQEIPIKNINCFTHVKILDIKCSISREMILSMVDLKQIEHLSVLKMTDLLNFLPFEFTIPNVYALTIKQSVTFSMIQQFRSYQFEQIRKLNIDLNFDEDVIFKLLFYRFPNIEYFTYQSLTCSKDIMIHLIDGFPCLLNASIFIYRLPKDMKSNFYPNQNTIIENSHRLKKNNFTYRIRKCLDIQKSFSIDWWIAPQPLYSTLVVHLRSGLHYILYQIKYIGLCLVENSRNAVDPT</sequence>
<dbReference type="Proteomes" id="UP000663882">
    <property type="component" value="Unassembled WGS sequence"/>
</dbReference>